<comment type="caution">
    <text evidence="10">The sequence shown here is derived from an EMBL/GenBank/DDBJ whole genome shotgun (WGS) entry which is preliminary data.</text>
</comment>
<keyword evidence="6 10" id="KW-0067">ATP-binding</keyword>
<evidence type="ECO:0000313" key="11">
    <source>
        <dbReference type="Proteomes" id="UP000886724"/>
    </source>
</evidence>
<evidence type="ECO:0000256" key="4">
    <source>
        <dbReference type="ARBA" id="ARBA00022475"/>
    </source>
</evidence>
<dbReference type="InterPro" id="IPR027417">
    <property type="entry name" value="P-loop_NTPase"/>
</dbReference>
<evidence type="ECO:0000313" key="10">
    <source>
        <dbReference type="EMBL" id="HIX82262.1"/>
    </source>
</evidence>
<evidence type="ECO:0000256" key="7">
    <source>
        <dbReference type="ARBA" id="ARBA00022967"/>
    </source>
</evidence>
<keyword evidence="5" id="KW-0547">Nucleotide-binding</keyword>
<dbReference type="InterPro" id="IPR003593">
    <property type="entry name" value="AAA+_ATPase"/>
</dbReference>
<evidence type="ECO:0000256" key="3">
    <source>
        <dbReference type="ARBA" id="ARBA00022448"/>
    </source>
</evidence>
<reference evidence="10" key="1">
    <citation type="journal article" date="2021" name="PeerJ">
        <title>Extensive microbial diversity within the chicken gut microbiome revealed by metagenomics and culture.</title>
        <authorList>
            <person name="Gilroy R."/>
            <person name="Ravi A."/>
            <person name="Getino M."/>
            <person name="Pursley I."/>
            <person name="Horton D.L."/>
            <person name="Alikhan N.F."/>
            <person name="Baker D."/>
            <person name="Gharbi K."/>
            <person name="Hall N."/>
            <person name="Watson M."/>
            <person name="Adriaenssens E.M."/>
            <person name="Foster-Nyarko E."/>
            <person name="Jarju S."/>
            <person name="Secka A."/>
            <person name="Antonio M."/>
            <person name="Oren A."/>
            <person name="Chaudhuri R.R."/>
            <person name="La Ragione R."/>
            <person name="Hildebrand F."/>
            <person name="Pallen M.J."/>
        </authorList>
    </citation>
    <scope>NUCLEOTIDE SEQUENCE</scope>
    <source>
        <strain evidence="10">ChiGjej1B1-14440</strain>
    </source>
</reference>
<evidence type="ECO:0000256" key="6">
    <source>
        <dbReference type="ARBA" id="ARBA00022840"/>
    </source>
</evidence>
<gene>
    <name evidence="10" type="ORF">H9980_09890</name>
</gene>
<dbReference type="GO" id="GO:0042626">
    <property type="term" value="F:ATPase-coupled transmembrane transporter activity"/>
    <property type="evidence" value="ECO:0007669"/>
    <property type="project" value="TreeGrafter"/>
</dbReference>
<keyword evidence="7" id="KW-1278">Translocase</keyword>
<evidence type="ECO:0000256" key="1">
    <source>
        <dbReference type="ARBA" id="ARBA00004202"/>
    </source>
</evidence>
<dbReference type="InterPro" id="IPR050095">
    <property type="entry name" value="ECF_ABC_transporter_ATP-bd"/>
</dbReference>
<dbReference type="InterPro" id="IPR003439">
    <property type="entry name" value="ABC_transporter-like_ATP-bd"/>
</dbReference>
<dbReference type="Gene3D" id="3.40.50.300">
    <property type="entry name" value="P-loop containing nucleotide triphosphate hydrolases"/>
    <property type="match status" value="2"/>
</dbReference>
<comment type="similarity">
    <text evidence="2">Belongs to the ABC transporter superfamily.</text>
</comment>
<dbReference type="GO" id="GO:0005524">
    <property type="term" value="F:ATP binding"/>
    <property type="evidence" value="ECO:0007669"/>
    <property type="project" value="UniProtKB-KW"/>
</dbReference>
<comment type="subcellular location">
    <subcellularLocation>
        <location evidence="1">Cell membrane</location>
        <topology evidence="1">Peripheral membrane protein</topology>
    </subcellularLocation>
</comment>
<evidence type="ECO:0000256" key="5">
    <source>
        <dbReference type="ARBA" id="ARBA00022741"/>
    </source>
</evidence>
<name>A0A9D1XMP3_9FIRM</name>
<evidence type="ECO:0000259" key="9">
    <source>
        <dbReference type="PROSITE" id="PS50893"/>
    </source>
</evidence>
<sequence length="504" mass="56798">MYQIENLSFSFPNQKEVLKNISLEIKNGEFLVICGVSGCGKTALLKHLKPSLTPAGQKSGNIIFDDLIKEDIKIGYVAQNPENQIVMNKVWHEIAFGLENQNTPLKQMKQRVGEIVNYFNLQDIINANCQDLSGGQKQLVNLASVLVLNPEVILLDEASAQLDPINRQEFIKMVKQINDDFGITIVFVEHQLDGLVELADRLLIMEDGKVIILDETKKAIEKMNKENLFLESLPDYIKVSNLIDQSCFSIKEARKAMQDYHNINIKEYEDIEFVPLLKITGLTCGYQQLVLKQLDLNIYQNEILTIVGANGSGKTTFIKCLAGLIDYQGKIEYQTHLPRIAYLPQDPTTLFIGDTVEKDLLAVEDNVVNVVTMMQNMQIVHLKDCHPYDLSGGEKQLVALAKILLTKPELLLLDEPTKGIDASAKEKLAALIVGLSKHMTIVCVSHDLEFAAKISDRVAMIFNGQMESVDTMRNFFSNNLFYTTTINKIMRNINKDVVIYEDLK</sequence>
<reference evidence="10" key="2">
    <citation type="submission" date="2021-04" db="EMBL/GenBank/DDBJ databases">
        <authorList>
            <person name="Gilroy R."/>
        </authorList>
    </citation>
    <scope>NUCLEOTIDE SEQUENCE</scope>
    <source>
        <strain evidence="10">ChiGjej1B1-14440</strain>
    </source>
</reference>
<keyword evidence="8" id="KW-0472">Membrane</keyword>
<organism evidence="10 11">
    <name type="scientific">Candidatus Erysipelatoclostridium merdavium</name>
    <dbReference type="NCBI Taxonomy" id="2838566"/>
    <lineage>
        <taxon>Bacteria</taxon>
        <taxon>Bacillati</taxon>
        <taxon>Bacillota</taxon>
        <taxon>Erysipelotrichia</taxon>
        <taxon>Erysipelotrichales</taxon>
        <taxon>Erysipelotrichales incertae sedis</taxon>
    </lineage>
</organism>
<dbReference type="PANTHER" id="PTHR43553">
    <property type="entry name" value="HEAVY METAL TRANSPORTER"/>
    <property type="match status" value="1"/>
</dbReference>
<dbReference type="GO" id="GO:0016887">
    <property type="term" value="F:ATP hydrolysis activity"/>
    <property type="evidence" value="ECO:0007669"/>
    <property type="project" value="InterPro"/>
</dbReference>
<dbReference type="Proteomes" id="UP000886724">
    <property type="component" value="Unassembled WGS sequence"/>
</dbReference>
<protein>
    <submittedName>
        <fullName evidence="10">ATP-binding cassette domain-containing protein</fullName>
    </submittedName>
</protein>
<dbReference type="AlphaFoldDB" id="A0A9D1XMP3"/>
<dbReference type="InterPro" id="IPR017871">
    <property type="entry name" value="ABC_transporter-like_CS"/>
</dbReference>
<evidence type="ECO:0000256" key="2">
    <source>
        <dbReference type="ARBA" id="ARBA00005417"/>
    </source>
</evidence>
<feature type="domain" description="ABC transporter" evidence="9">
    <location>
        <begin position="2"/>
        <end position="232"/>
    </location>
</feature>
<accession>A0A9D1XMP3</accession>
<feature type="domain" description="ABC transporter" evidence="9">
    <location>
        <begin position="271"/>
        <end position="488"/>
    </location>
</feature>
<dbReference type="CDD" id="cd03225">
    <property type="entry name" value="ABC_cobalt_CbiO_domain1"/>
    <property type="match status" value="2"/>
</dbReference>
<dbReference type="GO" id="GO:0043190">
    <property type="term" value="C:ATP-binding cassette (ABC) transporter complex"/>
    <property type="evidence" value="ECO:0007669"/>
    <property type="project" value="TreeGrafter"/>
</dbReference>
<proteinExistence type="inferred from homology"/>
<dbReference type="InterPro" id="IPR015856">
    <property type="entry name" value="ABC_transpr_CbiO/EcfA_su"/>
</dbReference>
<keyword evidence="3" id="KW-0813">Transport</keyword>
<dbReference type="PROSITE" id="PS00211">
    <property type="entry name" value="ABC_TRANSPORTER_1"/>
    <property type="match status" value="2"/>
</dbReference>
<dbReference type="EMBL" id="DXET01000222">
    <property type="protein sequence ID" value="HIX82262.1"/>
    <property type="molecule type" value="Genomic_DNA"/>
</dbReference>
<evidence type="ECO:0000256" key="8">
    <source>
        <dbReference type="ARBA" id="ARBA00023136"/>
    </source>
</evidence>
<dbReference type="Pfam" id="PF00005">
    <property type="entry name" value="ABC_tran"/>
    <property type="match status" value="2"/>
</dbReference>
<dbReference type="PROSITE" id="PS50893">
    <property type="entry name" value="ABC_TRANSPORTER_2"/>
    <property type="match status" value="2"/>
</dbReference>
<dbReference type="PANTHER" id="PTHR43553:SF26">
    <property type="entry name" value="ABC TRANSPORTER ATP-BINDING PROTEIN BC_2655-RELATED"/>
    <property type="match status" value="1"/>
</dbReference>
<keyword evidence="4" id="KW-1003">Cell membrane</keyword>
<dbReference type="SMART" id="SM00382">
    <property type="entry name" value="AAA"/>
    <property type="match status" value="2"/>
</dbReference>
<dbReference type="SUPFAM" id="SSF52540">
    <property type="entry name" value="P-loop containing nucleoside triphosphate hydrolases"/>
    <property type="match status" value="2"/>
</dbReference>